<evidence type="ECO:0000256" key="5">
    <source>
        <dbReference type="ARBA" id="ARBA00022741"/>
    </source>
</evidence>
<comment type="catalytic activity">
    <reaction evidence="8">
        <text>L-threonyl-[protein] + ATP = O-phospho-L-threonyl-[protein] + ADP + H(+)</text>
        <dbReference type="Rhea" id="RHEA:46608"/>
        <dbReference type="Rhea" id="RHEA-COMP:11060"/>
        <dbReference type="Rhea" id="RHEA-COMP:11605"/>
        <dbReference type="ChEBI" id="CHEBI:15378"/>
        <dbReference type="ChEBI" id="CHEBI:30013"/>
        <dbReference type="ChEBI" id="CHEBI:30616"/>
        <dbReference type="ChEBI" id="CHEBI:61977"/>
        <dbReference type="ChEBI" id="CHEBI:456216"/>
        <dbReference type="EC" id="2.7.11.1"/>
    </reaction>
</comment>
<evidence type="ECO:0000256" key="1">
    <source>
        <dbReference type="ARBA" id="ARBA00008874"/>
    </source>
</evidence>
<evidence type="ECO:0000256" key="7">
    <source>
        <dbReference type="ARBA" id="ARBA00022840"/>
    </source>
</evidence>
<dbReference type="InterPro" id="IPR000719">
    <property type="entry name" value="Prot_kinase_dom"/>
</dbReference>
<dbReference type="InterPro" id="IPR017441">
    <property type="entry name" value="Protein_kinase_ATP_BS"/>
</dbReference>
<evidence type="ECO:0000256" key="9">
    <source>
        <dbReference type="ARBA" id="ARBA00048679"/>
    </source>
</evidence>
<keyword evidence="7 10" id="KW-0067">ATP-binding</keyword>
<accession>A0AAD5U5L2</accession>
<proteinExistence type="inferred from homology"/>
<keyword evidence="13" id="KW-1185">Reference proteome</keyword>
<dbReference type="PANTHER" id="PTHR48012">
    <property type="entry name" value="STERILE20-LIKE KINASE, ISOFORM B-RELATED"/>
    <property type="match status" value="1"/>
</dbReference>
<dbReference type="AlphaFoldDB" id="A0AAD5U5L2"/>
<keyword evidence="6" id="KW-0418">Kinase</keyword>
<dbReference type="SMART" id="SM00220">
    <property type="entry name" value="S_TKc"/>
    <property type="match status" value="1"/>
</dbReference>
<dbReference type="Pfam" id="PF00069">
    <property type="entry name" value="Pkinase"/>
    <property type="match status" value="1"/>
</dbReference>
<dbReference type="InterPro" id="IPR050629">
    <property type="entry name" value="STE20/SPS1-PAK"/>
</dbReference>
<dbReference type="Gene3D" id="3.30.200.20">
    <property type="entry name" value="Phosphorylase Kinase, domain 1"/>
    <property type="match status" value="1"/>
</dbReference>
<name>A0AAD5U5L2_9FUNG</name>
<dbReference type="PROSITE" id="PS00107">
    <property type="entry name" value="PROTEIN_KINASE_ATP"/>
    <property type="match status" value="1"/>
</dbReference>
<evidence type="ECO:0000259" key="11">
    <source>
        <dbReference type="PROSITE" id="PS50011"/>
    </source>
</evidence>
<evidence type="ECO:0000256" key="6">
    <source>
        <dbReference type="ARBA" id="ARBA00022777"/>
    </source>
</evidence>
<dbReference type="EC" id="2.7.11.1" evidence="2"/>
<feature type="binding site" evidence="10">
    <location>
        <position position="56"/>
    </location>
    <ligand>
        <name>ATP</name>
        <dbReference type="ChEBI" id="CHEBI:30616"/>
    </ligand>
</feature>
<dbReference type="PROSITE" id="PS50011">
    <property type="entry name" value="PROTEIN_KINASE_DOM"/>
    <property type="match status" value="1"/>
</dbReference>
<dbReference type="EMBL" id="JADGJW010000067">
    <property type="protein sequence ID" value="KAJ3225238.1"/>
    <property type="molecule type" value="Genomic_DNA"/>
</dbReference>
<comment type="similarity">
    <text evidence="1">Belongs to the protein kinase superfamily. STE Ser/Thr protein kinase family. STE20 subfamily.</text>
</comment>
<keyword evidence="5 10" id="KW-0547">Nucleotide-binding</keyword>
<evidence type="ECO:0000313" key="12">
    <source>
        <dbReference type="EMBL" id="KAJ3225238.1"/>
    </source>
</evidence>
<dbReference type="InterPro" id="IPR011009">
    <property type="entry name" value="Kinase-like_dom_sf"/>
</dbReference>
<dbReference type="GO" id="GO:0004674">
    <property type="term" value="F:protein serine/threonine kinase activity"/>
    <property type="evidence" value="ECO:0007669"/>
    <property type="project" value="UniProtKB-KW"/>
</dbReference>
<dbReference type="Gene3D" id="1.10.510.10">
    <property type="entry name" value="Transferase(Phosphotransferase) domain 1"/>
    <property type="match status" value="1"/>
</dbReference>
<dbReference type="CDD" id="cd06609">
    <property type="entry name" value="STKc_MST3_like"/>
    <property type="match status" value="1"/>
</dbReference>
<organism evidence="12 13">
    <name type="scientific">Clydaea vesicula</name>
    <dbReference type="NCBI Taxonomy" id="447962"/>
    <lineage>
        <taxon>Eukaryota</taxon>
        <taxon>Fungi</taxon>
        <taxon>Fungi incertae sedis</taxon>
        <taxon>Chytridiomycota</taxon>
        <taxon>Chytridiomycota incertae sedis</taxon>
        <taxon>Chytridiomycetes</taxon>
        <taxon>Lobulomycetales</taxon>
        <taxon>Lobulomycetaceae</taxon>
        <taxon>Clydaea</taxon>
    </lineage>
</organism>
<dbReference type="GO" id="GO:0005737">
    <property type="term" value="C:cytoplasm"/>
    <property type="evidence" value="ECO:0007669"/>
    <property type="project" value="TreeGrafter"/>
</dbReference>
<evidence type="ECO:0000313" key="13">
    <source>
        <dbReference type="Proteomes" id="UP001211065"/>
    </source>
</evidence>
<dbReference type="Proteomes" id="UP001211065">
    <property type="component" value="Unassembled WGS sequence"/>
</dbReference>
<comment type="caution">
    <text evidence="12">The sequence shown here is derived from an EMBL/GenBank/DDBJ whole genome shotgun (WGS) entry which is preliminary data.</text>
</comment>
<evidence type="ECO:0000256" key="4">
    <source>
        <dbReference type="ARBA" id="ARBA00022679"/>
    </source>
</evidence>
<dbReference type="PANTHER" id="PTHR48012:SF10">
    <property type="entry name" value="FI20177P1"/>
    <property type="match status" value="1"/>
</dbReference>
<reference evidence="12" key="1">
    <citation type="submission" date="2020-05" db="EMBL/GenBank/DDBJ databases">
        <title>Phylogenomic resolution of chytrid fungi.</title>
        <authorList>
            <person name="Stajich J.E."/>
            <person name="Amses K."/>
            <person name="Simmons R."/>
            <person name="Seto K."/>
            <person name="Myers J."/>
            <person name="Bonds A."/>
            <person name="Quandt C.A."/>
            <person name="Barry K."/>
            <person name="Liu P."/>
            <person name="Grigoriev I."/>
            <person name="Longcore J.E."/>
            <person name="James T.Y."/>
        </authorList>
    </citation>
    <scope>NUCLEOTIDE SEQUENCE</scope>
    <source>
        <strain evidence="12">JEL0476</strain>
    </source>
</reference>
<evidence type="ECO:0000256" key="10">
    <source>
        <dbReference type="PROSITE-ProRule" id="PRU10141"/>
    </source>
</evidence>
<sequence length="561" mass="63742">MMLESSERMDITLGKKQNIVNDPSAIYDILELVGKGSFGEVFRGIHKKSGTPVAIKVIDFLSDSGDDIEDIRQEVSFLSNLNSPYITKYYGSYVKDTSLWIVMEYCSGGSCLDLLKAGVFNEVQISIIIRQLLYGLEYLHGLKKIHRDIKAANILLTEDGKVKLADFGVSAEITATITKKNTFVGTPYWMAPEVILRSAYNSKADIWSAGITAFELATYKIFKNNTKKLKRNIENYIFRSLPPRANFHPMRVLFIIPQEESPKLDQSFSPEFRDFVSKCLSKRPSHRPSAAELLTHPFITSKSHLSHTNLTEIIKKYKNLVQLNSSDTIAEGPIKKVEELDTNFWSFGTTNEKKTIKKPSALRKCGSIGKNLNQTLGRSIAFADEFDQRPFDGTSELKNKLAKKFGEETLIKKNIINVEPNCKVNENKTTNQMSRLILNFPRFIQCEKTKNSYLKIVQEEETARKFDLKDNTLESSTLEVLLSFNKLLNIKEQGVDNGRKMLDHLKKEIDTFESCKKASMEEGNLNSGYVHEMDAEISNSFDFEMSKIGQALFSRWKSRLS</sequence>
<evidence type="ECO:0000256" key="3">
    <source>
        <dbReference type="ARBA" id="ARBA00022527"/>
    </source>
</evidence>
<protein>
    <recommendedName>
        <fullName evidence="2">non-specific serine/threonine protein kinase</fullName>
        <ecNumber evidence="2">2.7.11.1</ecNumber>
    </recommendedName>
</protein>
<dbReference type="GO" id="GO:0005524">
    <property type="term" value="F:ATP binding"/>
    <property type="evidence" value="ECO:0007669"/>
    <property type="project" value="UniProtKB-UniRule"/>
</dbReference>
<evidence type="ECO:0000256" key="8">
    <source>
        <dbReference type="ARBA" id="ARBA00047899"/>
    </source>
</evidence>
<keyword evidence="3" id="KW-0723">Serine/threonine-protein kinase</keyword>
<feature type="domain" description="Protein kinase" evidence="11">
    <location>
        <begin position="27"/>
        <end position="299"/>
    </location>
</feature>
<comment type="catalytic activity">
    <reaction evidence="9">
        <text>L-seryl-[protein] + ATP = O-phospho-L-seryl-[protein] + ADP + H(+)</text>
        <dbReference type="Rhea" id="RHEA:17989"/>
        <dbReference type="Rhea" id="RHEA-COMP:9863"/>
        <dbReference type="Rhea" id="RHEA-COMP:11604"/>
        <dbReference type="ChEBI" id="CHEBI:15378"/>
        <dbReference type="ChEBI" id="CHEBI:29999"/>
        <dbReference type="ChEBI" id="CHEBI:30616"/>
        <dbReference type="ChEBI" id="CHEBI:83421"/>
        <dbReference type="ChEBI" id="CHEBI:456216"/>
        <dbReference type="EC" id="2.7.11.1"/>
    </reaction>
</comment>
<dbReference type="SUPFAM" id="SSF56112">
    <property type="entry name" value="Protein kinase-like (PK-like)"/>
    <property type="match status" value="1"/>
</dbReference>
<evidence type="ECO:0000256" key="2">
    <source>
        <dbReference type="ARBA" id="ARBA00012513"/>
    </source>
</evidence>
<keyword evidence="4" id="KW-0808">Transferase</keyword>
<gene>
    <name evidence="12" type="primary">SPS1</name>
    <name evidence="12" type="ORF">HK099_007156</name>
</gene>